<name>A0A4R6QGN5_9FLAO</name>
<gene>
    <name evidence="2" type="ORF">BC748_0746</name>
</gene>
<feature type="chain" id="PRO_5020677618" evidence="1">
    <location>
        <begin position="24"/>
        <end position="100"/>
    </location>
</feature>
<dbReference type="AlphaFoldDB" id="A0A4R6QGN5"/>
<dbReference type="EMBL" id="SNXR01000011">
    <property type="protein sequence ID" value="TDP61133.1"/>
    <property type="molecule type" value="Genomic_DNA"/>
</dbReference>
<protein>
    <submittedName>
        <fullName evidence="2">Uncharacterized protein</fullName>
    </submittedName>
</protein>
<sequence length="100" mass="11769">MFAFFHLKRILFFALLFLTTSYAQEKAIDSLKTALRNPKLHETTKLQMIHNVARTKFTNNFDPKFHQVVDMLGDLALKNYNKKQPVTPKKIYIMASYLLF</sequence>
<evidence type="ECO:0000313" key="2">
    <source>
        <dbReference type="EMBL" id="TDP61133.1"/>
    </source>
</evidence>
<evidence type="ECO:0000313" key="3">
    <source>
        <dbReference type="Proteomes" id="UP000295260"/>
    </source>
</evidence>
<dbReference type="Proteomes" id="UP000295260">
    <property type="component" value="Unassembled WGS sequence"/>
</dbReference>
<keyword evidence="3" id="KW-1185">Reference proteome</keyword>
<evidence type="ECO:0000256" key="1">
    <source>
        <dbReference type="SAM" id="SignalP"/>
    </source>
</evidence>
<keyword evidence="1" id="KW-0732">Signal</keyword>
<dbReference type="RefSeq" id="WP_133532078.1">
    <property type="nucleotide sequence ID" value="NZ_SNXR01000011.1"/>
</dbReference>
<reference evidence="2 3" key="1">
    <citation type="submission" date="2019-03" db="EMBL/GenBank/DDBJ databases">
        <title>Genomic Encyclopedia of Archaeal and Bacterial Type Strains, Phase II (KMG-II): from individual species to whole genera.</title>
        <authorList>
            <person name="Goeker M."/>
        </authorList>
    </citation>
    <scope>NUCLEOTIDE SEQUENCE [LARGE SCALE GENOMIC DNA]</scope>
    <source>
        <strain evidence="2 3">DSM 25687</strain>
    </source>
</reference>
<proteinExistence type="predicted"/>
<feature type="signal peptide" evidence="1">
    <location>
        <begin position="1"/>
        <end position="23"/>
    </location>
</feature>
<comment type="caution">
    <text evidence="2">The sequence shown here is derived from an EMBL/GenBank/DDBJ whole genome shotgun (WGS) entry which is preliminary data.</text>
</comment>
<accession>A0A4R6QGN5</accession>
<organism evidence="2 3">
    <name type="scientific">Flavobacterium dankookense</name>
    <dbReference type="NCBI Taxonomy" id="706186"/>
    <lineage>
        <taxon>Bacteria</taxon>
        <taxon>Pseudomonadati</taxon>
        <taxon>Bacteroidota</taxon>
        <taxon>Flavobacteriia</taxon>
        <taxon>Flavobacteriales</taxon>
        <taxon>Flavobacteriaceae</taxon>
        <taxon>Flavobacterium</taxon>
    </lineage>
</organism>